<evidence type="ECO:0000313" key="1">
    <source>
        <dbReference type="EMBL" id="WAL62595.1"/>
    </source>
</evidence>
<proteinExistence type="predicted"/>
<reference evidence="1" key="1">
    <citation type="submission" date="2022-12" db="EMBL/GenBank/DDBJ databases">
        <title>Polyphasic identification of a Novel Hot-Spring Cyanobacterium Ocullathermofonsia sinensis gen nov. sp. nov. and Genomic Insights on its Adaptations to the Thermal Habitat.</title>
        <authorList>
            <person name="Daroch M."/>
            <person name="Tang J."/>
            <person name="Jiang Y."/>
        </authorList>
    </citation>
    <scope>NUCLEOTIDE SEQUENCE</scope>
    <source>
        <strain evidence="1">PKUAC-SCTA174</strain>
    </source>
</reference>
<gene>
    <name evidence="1" type="ORF">OXH18_11560</name>
</gene>
<dbReference type="Proteomes" id="UP001163152">
    <property type="component" value="Chromosome"/>
</dbReference>
<protein>
    <submittedName>
        <fullName evidence="1">Uncharacterized protein</fullName>
    </submittedName>
</protein>
<evidence type="ECO:0000313" key="2">
    <source>
        <dbReference type="Proteomes" id="UP001163152"/>
    </source>
</evidence>
<organism evidence="1 2">
    <name type="scientific">Thermocoleostomius sinensis A174</name>
    <dbReference type="NCBI Taxonomy" id="2016057"/>
    <lineage>
        <taxon>Bacteria</taxon>
        <taxon>Bacillati</taxon>
        <taxon>Cyanobacteriota</taxon>
        <taxon>Cyanophyceae</taxon>
        <taxon>Oculatellales</taxon>
        <taxon>Oculatellaceae</taxon>
        <taxon>Thermocoleostomius</taxon>
    </lineage>
</organism>
<accession>A0A9E8ZJZ0</accession>
<sequence>MILELKQSYCLARSQLNEISQLWRPRRHGCLPVANSMENNMVKVLARLQSWLQNLLAIRRGSIARAGSRSVPTPP</sequence>
<dbReference type="EMBL" id="CP113797">
    <property type="protein sequence ID" value="WAL62595.1"/>
    <property type="molecule type" value="Genomic_DNA"/>
</dbReference>
<name>A0A9E8ZJZ0_9CYAN</name>
<dbReference type="AlphaFoldDB" id="A0A9E8ZJZ0"/>
<dbReference type="KEGG" id="tsin:OXH18_11560"/>
<dbReference type="RefSeq" id="WP_268612935.1">
    <property type="nucleotide sequence ID" value="NZ_CP113797.1"/>
</dbReference>
<keyword evidence="2" id="KW-1185">Reference proteome</keyword>